<dbReference type="AlphaFoldDB" id="A0A8A1LAD9"/>
<evidence type="ECO:0000313" key="1">
    <source>
        <dbReference type="EMBL" id="QSS49414.1"/>
    </source>
</evidence>
<dbReference type="VEuPathDB" id="FungiDB:I7I53_09754"/>
<reference evidence="1" key="1">
    <citation type="submission" date="2021-01" db="EMBL/GenBank/DDBJ databases">
        <title>Chromosome-level genome assembly of a human fungal pathogen reveals clustering of transcriptionally co-regulated genes.</title>
        <authorList>
            <person name="Voorhies M."/>
            <person name="Cohen S."/>
            <person name="Shea T.P."/>
            <person name="Petrus S."/>
            <person name="Munoz J.F."/>
            <person name="Poplawski S."/>
            <person name="Goldman W.E."/>
            <person name="Michael T."/>
            <person name="Cuomo C.A."/>
            <person name="Sil A."/>
            <person name="Beyhan S."/>
        </authorList>
    </citation>
    <scope>NUCLEOTIDE SEQUENCE</scope>
    <source>
        <strain evidence="1">H88</strain>
    </source>
</reference>
<accession>A0A8A1LAD9</accession>
<proteinExistence type="predicted"/>
<name>A0A8A1LAD9_AJEC8</name>
<dbReference type="Proteomes" id="UP000663419">
    <property type="component" value="Chromosome 1"/>
</dbReference>
<protein>
    <submittedName>
        <fullName evidence="1">Uncharacterized protein</fullName>
    </submittedName>
</protein>
<evidence type="ECO:0000313" key="2">
    <source>
        <dbReference type="Proteomes" id="UP000663419"/>
    </source>
</evidence>
<organism evidence="1 2">
    <name type="scientific">Ajellomyces capsulatus (strain H88)</name>
    <name type="common">Darling's disease fungus</name>
    <name type="synonym">Histoplasma capsulatum</name>
    <dbReference type="NCBI Taxonomy" id="544711"/>
    <lineage>
        <taxon>Eukaryota</taxon>
        <taxon>Fungi</taxon>
        <taxon>Dikarya</taxon>
        <taxon>Ascomycota</taxon>
        <taxon>Pezizomycotina</taxon>
        <taxon>Eurotiomycetes</taxon>
        <taxon>Eurotiomycetidae</taxon>
        <taxon>Onygenales</taxon>
        <taxon>Ajellomycetaceae</taxon>
        <taxon>Histoplasma</taxon>
    </lineage>
</organism>
<sequence length="40" mass="4405">MGNPRSSTAHCIAAVRAGRVSGYNLGHQLWRLAMTWIPKP</sequence>
<gene>
    <name evidence="1" type="ORF">I7I53_09754</name>
</gene>
<dbReference type="EMBL" id="CP069102">
    <property type="protein sequence ID" value="QSS49414.1"/>
    <property type="molecule type" value="Genomic_DNA"/>
</dbReference>